<name>A0A6B4JHM1_CLOBO</name>
<dbReference type="InterPro" id="IPR021145">
    <property type="entry name" value="Portal_protein_SPP1_Gp6-like"/>
</dbReference>
<protein>
    <submittedName>
        <fullName evidence="1">Phage portal protein</fullName>
    </submittedName>
</protein>
<proteinExistence type="predicted"/>
<dbReference type="EMBL" id="SXFB01000004">
    <property type="protein sequence ID" value="NFV26182.1"/>
    <property type="molecule type" value="Genomic_DNA"/>
</dbReference>
<organism evidence="1 2">
    <name type="scientific">Clostridium botulinum</name>
    <dbReference type="NCBI Taxonomy" id="1491"/>
    <lineage>
        <taxon>Bacteria</taxon>
        <taxon>Bacillati</taxon>
        <taxon>Bacillota</taxon>
        <taxon>Clostridia</taxon>
        <taxon>Eubacteriales</taxon>
        <taxon>Clostridiaceae</taxon>
        <taxon>Clostridium</taxon>
    </lineage>
</organism>
<gene>
    <name evidence="1" type="ORF">FDG31_08310</name>
</gene>
<reference evidence="1 2" key="1">
    <citation type="submission" date="2019-04" db="EMBL/GenBank/DDBJ databases">
        <title>Genome sequencing of Clostridium botulinum Groups I-IV and Clostridium butyricum.</title>
        <authorList>
            <person name="Brunt J."/>
            <person name="Van Vliet A.H.M."/>
            <person name="Stringer S.C."/>
            <person name="Carter A.T."/>
            <person name="Peck M.W."/>
        </authorList>
    </citation>
    <scope>NUCLEOTIDE SEQUENCE [LARGE SCALE GENOMIC DNA]</scope>
    <source>
        <strain evidence="1 2">BL81</strain>
    </source>
</reference>
<evidence type="ECO:0000313" key="1">
    <source>
        <dbReference type="EMBL" id="NFV26182.1"/>
    </source>
</evidence>
<evidence type="ECO:0000313" key="2">
    <source>
        <dbReference type="Proteomes" id="UP000486903"/>
    </source>
</evidence>
<dbReference type="AlphaFoldDB" id="A0A6B4JHM1"/>
<accession>A0A6B4JHM1</accession>
<sequence>MSTIKERLLKLDSTELKERRLAFRDFMFYHGECEDVEAAATNSDLLGQNWITLDDLDYVPAQIIDNKIKPIINKQARFMFGRRPDVILKPYDMNDNEAAHKLTQYVNWILDDNKFWSQTLKAFRLATITKRVLLRLEANPNEPIRLYWHSINDFYYEVDPNDPSSLLKVILVKQAPSTVGMITSEQMWYRYTYLLDDGKCMLNTEIFKGDNVSIAIESKTTYTGLSKIPCWVICNEQSIGESKGVSDIKDLKPLQDQYNRKLSDFSDALRFNMFGQDVIIDATADSVESVKVAPNNLLPLVSLDDKTADYKKVENTFSNASPVQIFLNLLDDSMHEKLAIPKPEQIRSVLSGKAYKYLFTELIARCDEKWIDWEPVFIQLIRLIIESCSQFNCYDDWVNDWSSIDFNVILKRNYPIPEDIEDKKRLAMEEVTANVRSHRSYIKEFSTDEDHEDQFNKLCEDISKITAAENEQFN</sequence>
<dbReference type="Proteomes" id="UP000486903">
    <property type="component" value="Unassembled WGS sequence"/>
</dbReference>
<dbReference type="Pfam" id="PF05133">
    <property type="entry name" value="SPP1_portal"/>
    <property type="match status" value="1"/>
</dbReference>
<comment type="caution">
    <text evidence="1">The sequence shown here is derived from an EMBL/GenBank/DDBJ whole genome shotgun (WGS) entry which is preliminary data.</text>
</comment>